<organism evidence="12 13">
    <name type="scientific">Geomicrobium halophilum</name>
    <dbReference type="NCBI Taxonomy" id="549000"/>
    <lineage>
        <taxon>Bacteria</taxon>
        <taxon>Bacillati</taxon>
        <taxon>Bacillota</taxon>
        <taxon>Bacilli</taxon>
        <taxon>Bacillales</taxon>
        <taxon>Geomicrobium</taxon>
    </lineage>
</organism>
<comment type="similarity">
    <text evidence="1 9">Belongs to the aldehyde dehydrogenase family.</text>
</comment>
<dbReference type="PROSITE" id="PS00687">
    <property type="entry name" value="ALDEHYDE_DEHYDR_GLU"/>
    <property type="match status" value="1"/>
</dbReference>
<name>A0A841PQC8_9BACL</name>
<dbReference type="Gene3D" id="3.40.309.10">
    <property type="entry name" value="Aldehyde Dehydrogenase, Chain A, domain 2"/>
    <property type="match status" value="1"/>
</dbReference>
<evidence type="ECO:0000313" key="12">
    <source>
        <dbReference type="EMBL" id="MBB6450949.1"/>
    </source>
</evidence>
<keyword evidence="3" id="KW-0520">NAD</keyword>
<dbReference type="PROSITE" id="PS00070">
    <property type="entry name" value="ALDEHYDE_DEHYDR_CYS"/>
    <property type="match status" value="1"/>
</dbReference>
<evidence type="ECO:0000256" key="5">
    <source>
        <dbReference type="ARBA" id="ARBA00054572"/>
    </source>
</evidence>
<comment type="function">
    <text evidence="5">Part of the sulfo-TAL (or sulfo-SFT) pathway, a D-sulfoquinovose degradation pathway that produces sulfolactate (SL). Catalyzes the oxidation of 3-sulfolactaldehyde (SLA) to sulfolactate (SL).</text>
</comment>
<comment type="caution">
    <text evidence="12">The sequence shown here is derived from an EMBL/GenBank/DDBJ whole genome shotgun (WGS) entry which is preliminary data.</text>
</comment>
<evidence type="ECO:0000256" key="2">
    <source>
        <dbReference type="ARBA" id="ARBA00023002"/>
    </source>
</evidence>
<dbReference type="InterPro" id="IPR029510">
    <property type="entry name" value="Ald_DH_CS_GLU"/>
</dbReference>
<sequence>MNVSTSKQYINGEWREGRSEKTLENYNPYTNDLITTIRSANETDLDEAYQAAEQAQREWVKLSPADLQQHLQNLLQVMKEEKETIVDWLKKEAGSSATKAEIEYGAALGITQEALSFPTRVSGTIFPSNIPNKENYVYRKAKGVIGVIGPWNFPFHLSMRSVAPAIASGNTVVIKPSSDTPVTSGMLLGWLFEKAGFPKGVVNVVVGRGSEIGDAFVTHPTVEAISFTGSTEVGRQIAVNAGQHLKDTALELGGNNAMLVLDDADVDAAVDAAIFGKFLHQGQICMALNRIIIDTSIHDEFLEKFTERTRSLPYGDPFDSQNVVGPLINQGEVERLQKEVNQAVEDGATLEVGGKHEGNVFEPTILSSVTSDMEIAKNELFGPVATILKAQGEQEAIDIANNTIYGLTGSVFTRDQFRGMNVARQVETGMIHVNDQPVNDEPHVAFGGEKHSGLGRFNGEWALDKFTTTQWVSVQSQNREYPF</sequence>
<dbReference type="FunFam" id="3.40.309.10:FF:000009">
    <property type="entry name" value="Aldehyde dehydrogenase A"/>
    <property type="match status" value="1"/>
</dbReference>
<evidence type="ECO:0000256" key="7">
    <source>
        <dbReference type="ARBA" id="ARBA00067277"/>
    </source>
</evidence>
<comment type="catalytic activity">
    <reaction evidence="4">
        <text>(2S)-3-sulfolactaldehyde + NAD(+) + H2O = (2S)-3-sulfolactate + NADH + 2 H(+)</text>
        <dbReference type="Rhea" id="RHEA:47932"/>
        <dbReference type="ChEBI" id="CHEBI:15377"/>
        <dbReference type="ChEBI" id="CHEBI:15378"/>
        <dbReference type="ChEBI" id="CHEBI:57540"/>
        <dbReference type="ChEBI" id="CHEBI:57945"/>
        <dbReference type="ChEBI" id="CHEBI:61289"/>
        <dbReference type="ChEBI" id="CHEBI:90109"/>
        <dbReference type="EC" id="1.2.1.97"/>
    </reaction>
    <physiologicalReaction direction="left-to-right" evidence="4">
        <dbReference type="Rhea" id="RHEA:47933"/>
    </physiologicalReaction>
</comment>
<dbReference type="FunFam" id="3.40.605.10:FF:000007">
    <property type="entry name" value="NAD/NADP-dependent betaine aldehyde dehydrogenase"/>
    <property type="match status" value="1"/>
</dbReference>
<gene>
    <name evidence="12" type="ORF">HNR44_002939</name>
</gene>
<dbReference type="AlphaFoldDB" id="A0A841PQC8"/>
<reference evidence="12 13" key="1">
    <citation type="submission" date="2020-08" db="EMBL/GenBank/DDBJ databases">
        <title>Genomic Encyclopedia of Type Strains, Phase IV (KMG-IV): sequencing the most valuable type-strain genomes for metagenomic binning, comparative biology and taxonomic classification.</title>
        <authorList>
            <person name="Goeker M."/>
        </authorList>
    </citation>
    <scope>NUCLEOTIDE SEQUENCE [LARGE SCALE GENOMIC DNA]</scope>
    <source>
        <strain evidence="12 13">DSM 21769</strain>
    </source>
</reference>
<dbReference type="Proteomes" id="UP000568839">
    <property type="component" value="Unassembled WGS sequence"/>
</dbReference>
<dbReference type="InterPro" id="IPR016161">
    <property type="entry name" value="Ald_DH/histidinol_DH"/>
</dbReference>
<evidence type="ECO:0000256" key="6">
    <source>
        <dbReference type="ARBA" id="ARBA00066984"/>
    </source>
</evidence>
<dbReference type="InterPro" id="IPR015590">
    <property type="entry name" value="Aldehyde_DH_dom"/>
</dbReference>
<dbReference type="RefSeq" id="WP_184405000.1">
    <property type="nucleotide sequence ID" value="NZ_JACHHJ010000004.1"/>
</dbReference>
<dbReference type="EC" id="1.2.1.97" evidence="6"/>
<dbReference type="PANTHER" id="PTHR42986:SF1">
    <property type="entry name" value="BENZALDEHYDE DEHYDROGENASE YFMT"/>
    <property type="match status" value="1"/>
</dbReference>
<evidence type="ECO:0000256" key="8">
    <source>
        <dbReference type="PROSITE-ProRule" id="PRU10007"/>
    </source>
</evidence>
<dbReference type="InterPro" id="IPR016160">
    <property type="entry name" value="Ald_DH_CS_CYS"/>
</dbReference>
<dbReference type="InterPro" id="IPR016163">
    <property type="entry name" value="Ald_DH_C"/>
</dbReference>
<accession>A0A841PQC8</accession>
<dbReference type="EMBL" id="JACHHJ010000004">
    <property type="protein sequence ID" value="MBB6450949.1"/>
    <property type="molecule type" value="Genomic_DNA"/>
</dbReference>
<proteinExistence type="inferred from homology"/>
<evidence type="ECO:0000256" key="4">
    <source>
        <dbReference type="ARBA" id="ARBA00050326"/>
    </source>
</evidence>
<dbReference type="GO" id="GO:0016620">
    <property type="term" value="F:oxidoreductase activity, acting on the aldehyde or oxo group of donors, NAD or NADP as acceptor"/>
    <property type="evidence" value="ECO:0007669"/>
    <property type="project" value="InterPro"/>
</dbReference>
<keyword evidence="10" id="KW-0175">Coiled coil</keyword>
<evidence type="ECO:0000256" key="9">
    <source>
        <dbReference type="RuleBase" id="RU003345"/>
    </source>
</evidence>
<keyword evidence="2 9" id="KW-0560">Oxidoreductase</keyword>
<dbReference type="Pfam" id="PF00171">
    <property type="entry name" value="Aldedh"/>
    <property type="match status" value="1"/>
</dbReference>
<dbReference type="PANTHER" id="PTHR42986">
    <property type="entry name" value="BENZALDEHYDE DEHYDROGENASE YFMT"/>
    <property type="match status" value="1"/>
</dbReference>
<evidence type="ECO:0000256" key="3">
    <source>
        <dbReference type="ARBA" id="ARBA00023027"/>
    </source>
</evidence>
<feature type="domain" description="Aldehyde dehydrogenase" evidence="11">
    <location>
        <begin position="14"/>
        <end position="472"/>
    </location>
</feature>
<evidence type="ECO:0000259" key="11">
    <source>
        <dbReference type="Pfam" id="PF00171"/>
    </source>
</evidence>
<dbReference type="InterPro" id="IPR016162">
    <property type="entry name" value="Ald_DH_N"/>
</dbReference>
<dbReference type="SUPFAM" id="SSF53720">
    <property type="entry name" value="ALDH-like"/>
    <property type="match status" value="1"/>
</dbReference>
<evidence type="ECO:0000313" key="13">
    <source>
        <dbReference type="Proteomes" id="UP000568839"/>
    </source>
</evidence>
<evidence type="ECO:0000256" key="10">
    <source>
        <dbReference type="SAM" id="Coils"/>
    </source>
</evidence>
<dbReference type="Gene3D" id="3.40.605.10">
    <property type="entry name" value="Aldehyde Dehydrogenase, Chain A, domain 1"/>
    <property type="match status" value="1"/>
</dbReference>
<feature type="coiled-coil region" evidence="10">
    <location>
        <begin position="38"/>
        <end position="91"/>
    </location>
</feature>
<keyword evidence="13" id="KW-1185">Reference proteome</keyword>
<feature type="active site" evidence="8">
    <location>
        <position position="251"/>
    </location>
</feature>
<protein>
    <recommendedName>
        <fullName evidence="7">3-sulfolactaldehyde dehydrogenase</fullName>
        <ecNumber evidence="6">1.2.1.97</ecNumber>
    </recommendedName>
</protein>
<evidence type="ECO:0000256" key="1">
    <source>
        <dbReference type="ARBA" id="ARBA00009986"/>
    </source>
</evidence>